<sequence length="464" mass="52487">MPPRHLTPDQIALSEQRKAKRLRLLEQGLTTPTTDTNAGKITERQWISLVDEQMLKRDAVQIVKIMTFNLLAQCLVRRSLFPTSNCLKASQREPMIHREILSQKADIICLQEVDRLQRLVPTLNAAGYAHHYAAGPRKNHGCLIAFNQNKFTKASHHLIHYDDEEIRVDGDGRARQGKTFCTKNIGSLIALKHNTDNNAGIIIATTHLFWHPKLLFFSLIHVLTPISRQVGILFREVIKYRHRLQSEHWPCVIAGDFNFPPNDPAYSLLVGDLLSPEQRESLESSRVVHVSVDPTVPRTINSNPTPPENDETEDAIDPDRVITNARAATIADGLLSDTEFQALFSFPLRPRSVYDIGMREGRNHSKDVIKNFGDRVSLLPGRLGWHEPEYTSYTHYWKTVLDYIFVIDPIGFQGHVTGILSPHRTEDLTPGLPQLGVCGSDHISLAAELCWQPTSLECLMTLDY</sequence>
<gene>
    <name evidence="5" type="ORF">AMATHDRAFT_134318</name>
</gene>
<proteinExistence type="inferred from homology"/>
<feature type="domain" description="Endonuclease/exonuclease/phosphatase" evidence="4">
    <location>
        <begin position="68"/>
        <end position="442"/>
    </location>
</feature>
<dbReference type="OrthoDB" id="428734at2759"/>
<evidence type="ECO:0000256" key="1">
    <source>
        <dbReference type="ARBA" id="ARBA00010774"/>
    </source>
</evidence>
<dbReference type="Pfam" id="PF03372">
    <property type="entry name" value="Exo_endo_phos"/>
    <property type="match status" value="1"/>
</dbReference>
<dbReference type="GO" id="GO:0000175">
    <property type="term" value="F:3'-5'-RNA exonuclease activity"/>
    <property type="evidence" value="ECO:0007669"/>
    <property type="project" value="TreeGrafter"/>
</dbReference>
<name>A0A2A9P1F2_9AGAR</name>
<dbReference type="InterPro" id="IPR036691">
    <property type="entry name" value="Endo/exonu/phosph_ase_sf"/>
</dbReference>
<evidence type="ECO:0000256" key="2">
    <source>
        <dbReference type="ARBA" id="ARBA00022801"/>
    </source>
</evidence>
<evidence type="ECO:0000259" key="4">
    <source>
        <dbReference type="Pfam" id="PF03372"/>
    </source>
</evidence>
<dbReference type="PANTHER" id="PTHR12121">
    <property type="entry name" value="CARBON CATABOLITE REPRESSOR PROTEIN 4"/>
    <property type="match status" value="1"/>
</dbReference>
<keyword evidence="6" id="KW-1185">Reference proteome</keyword>
<dbReference type="PANTHER" id="PTHR12121:SF45">
    <property type="entry name" value="NOCTURNIN"/>
    <property type="match status" value="1"/>
</dbReference>
<dbReference type="Gene3D" id="3.60.10.10">
    <property type="entry name" value="Endonuclease/exonuclease/phosphatase"/>
    <property type="match status" value="1"/>
</dbReference>
<dbReference type="GO" id="GO:0006139">
    <property type="term" value="P:nucleobase-containing compound metabolic process"/>
    <property type="evidence" value="ECO:0007669"/>
    <property type="project" value="UniProtKB-ARBA"/>
</dbReference>
<evidence type="ECO:0000313" key="6">
    <source>
        <dbReference type="Proteomes" id="UP000242287"/>
    </source>
</evidence>
<protein>
    <recommendedName>
        <fullName evidence="4">Endonuclease/exonuclease/phosphatase domain-containing protein</fullName>
    </recommendedName>
</protein>
<evidence type="ECO:0000313" key="5">
    <source>
        <dbReference type="EMBL" id="PFH54560.1"/>
    </source>
</evidence>
<accession>A0A2A9P1F2</accession>
<reference evidence="5 6" key="1">
    <citation type="submission" date="2014-02" db="EMBL/GenBank/DDBJ databases">
        <title>Transposable element dynamics among asymbiotic and ectomycorrhizal Amanita fungi.</title>
        <authorList>
            <consortium name="DOE Joint Genome Institute"/>
            <person name="Hess J."/>
            <person name="Skrede I."/>
            <person name="Wolfe B."/>
            <person name="LaButti K."/>
            <person name="Ohm R.A."/>
            <person name="Grigoriev I.V."/>
            <person name="Pringle A."/>
        </authorList>
    </citation>
    <scope>NUCLEOTIDE SEQUENCE [LARGE SCALE GENOMIC DNA]</scope>
    <source>
        <strain evidence="5 6">SKay4041</strain>
    </source>
</reference>
<dbReference type="InterPro" id="IPR050410">
    <property type="entry name" value="CCR4/nocturin_mRNA_transcr"/>
</dbReference>
<dbReference type="Proteomes" id="UP000242287">
    <property type="component" value="Unassembled WGS sequence"/>
</dbReference>
<dbReference type="AlphaFoldDB" id="A0A2A9P1F2"/>
<keyword evidence="2" id="KW-0378">Hydrolase</keyword>
<dbReference type="SUPFAM" id="SSF56219">
    <property type="entry name" value="DNase I-like"/>
    <property type="match status" value="1"/>
</dbReference>
<dbReference type="InterPro" id="IPR005135">
    <property type="entry name" value="Endo/exonuclease/phosphatase"/>
</dbReference>
<feature type="region of interest" description="Disordered" evidence="3">
    <location>
        <begin position="295"/>
        <end position="314"/>
    </location>
</feature>
<evidence type="ECO:0000256" key="3">
    <source>
        <dbReference type="SAM" id="MobiDB-lite"/>
    </source>
</evidence>
<organism evidence="5 6">
    <name type="scientific">Amanita thiersii Skay4041</name>
    <dbReference type="NCBI Taxonomy" id="703135"/>
    <lineage>
        <taxon>Eukaryota</taxon>
        <taxon>Fungi</taxon>
        <taxon>Dikarya</taxon>
        <taxon>Basidiomycota</taxon>
        <taxon>Agaricomycotina</taxon>
        <taxon>Agaricomycetes</taxon>
        <taxon>Agaricomycetidae</taxon>
        <taxon>Agaricales</taxon>
        <taxon>Pluteineae</taxon>
        <taxon>Amanitaceae</taxon>
        <taxon>Amanita</taxon>
    </lineage>
</organism>
<comment type="similarity">
    <text evidence="1">Belongs to the CCR4/nocturin family.</text>
</comment>
<dbReference type="EMBL" id="KZ301969">
    <property type="protein sequence ID" value="PFH54560.1"/>
    <property type="molecule type" value="Genomic_DNA"/>
</dbReference>